<dbReference type="PANTHER" id="PTHR34651">
    <property type="entry name" value="SIMILAR TO ENSANGP00000021391"/>
    <property type="match status" value="1"/>
</dbReference>
<evidence type="ECO:0000313" key="2">
    <source>
        <dbReference type="Proteomes" id="UP000887575"/>
    </source>
</evidence>
<feature type="transmembrane region" description="Helical" evidence="1">
    <location>
        <begin position="100"/>
        <end position="124"/>
    </location>
</feature>
<dbReference type="Proteomes" id="UP000887575">
    <property type="component" value="Unassembled WGS sequence"/>
</dbReference>
<keyword evidence="1" id="KW-1133">Transmembrane helix</keyword>
<dbReference type="WBParaSite" id="MBELARI_LOCUS20560">
    <property type="protein sequence ID" value="MBELARI_LOCUS20560"/>
    <property type="gene ID" value="MBELARI_LOCUS20560"/>
</dbReference>
<reference evidence="3" key="1">
    <citation type="submission" date="2024-02" db="UniProtKB">
        <authorList>
            <consortium name="WormBaseParasite"/>
        </authorList>
    </citation>
    <scope>IDENTIFICATION</scope>
</reference>
<dbReference type="AlphaFoldDB" id="A0AAF3F216"/>
<dbReference type="InterPro" id="IPR029245">
    <property type="entry name" value="DUF4528"/>
</dbReference>
<keyword evidence="1" id="KW-0472">Membrane</keyword>
<proteinExistence type="predicted"/>
<evidence type="ECO:0000256" key="1">
    <source>
        <dbReference type="SAM" id="Phobius"/>
    </source>
</evidence>
<name>A0AAF3F216_9BILA</name>
<keyword evidence="2" id="KW-1185">Reference proteome</keyword>
<evidence type="ECO:0000313" key="3">
    <source>
        <dbReference type="WBParaSite" id="MBELARI_LOCUS20560"/>
    </source>
</evidence>
<dbReference type="Pfam" id="PF15031">
    <property type="entry name" value="DUF4528"/>
    <property type="match status" value="1"/>
</dbReference>
<organism evidence="2 3">
    <name type="scientific">Mesorhabditis belari</name>
    <dbReference type="NCBI Taxonomy" id="2138241"/>
    <lineage>
        <taxon>Eukaryota</taxon>
        <taxon>Metazoa</taxon>
        <taxon>Ecdysozoa</taxon>
        <taxon>Nematoda</taxon>
        <taxon>Chromadorea</taxon>
        <taxon>Rhabditida</taxon>
        <taxon>Rhabditina</taxon>
        <taxon>Rhabditomorpha</taxon>
        <taxon>Rhabditoidea</taxon>
        <taxon>Rhabditidae</taxon>
        <taxon>Mesorhabditinae</taxon>
        <taxon>Mesorhabditis</taxon>
    </lineage>
</organism>
<dbReference type="PANTHER" id="PTHR34651:SF1">
    <property type="entry name" value="SIMILAR TO ENSANGP00000021391"/>
    <property type="match status" value="1"/>
</dbReference>
<accession>A0AAF3F216</accession>
<sequence>MFSHFTDTFTFFSFLFMKTHCDPRIRGCVLRAYIRQRKHPSWTSYFVRYRDIQDDNFGDKHFNFDVDGHNYHILRTGAYPYIKYHCTKRPNEDLTKENNFYRLITIINLGLPCFLYGLAAVALIRHKERVDFVRENGQKATVHIHFLIEEQHDRC</sequence>
<keyword evidence="1" id="KW-0812">Transmembrane</keyword>
<protein>
    <submittedName>
        <fullName evidence="3">Uncharacterized protein</fullName>
    </submittedName>
</protein>